<dbReference type="OrthoDB" id="1910064at2759"/>
<keyword evidence="9" id="KW-1185">Reference proteome</keyword>
<dbReference type="PROSITE" id="PS51296">
    <property type="entry name" value="RIESKE"/>
    <property type="match status" value="1"/>
</dbReference>
<sequence length="214" mass="22401">MAAIDCRAGRACCHHPDVAGSAAREARALVGTASHRWELGAPHRSRARALPPVASKGFGAPGGKKGKKQGKVPLRFKQTPAMKVDPDKGWEEMGTVDGFKGKNTQSVILDSGVAFVLYTVDGTVYCSDANSTAFKFPLSDAKIVKGDGGPAVECPLDGTTYDLATGKVLAWCPQNNPVRSLLGSLKSKSAPVDLGVYEVAVADDGTIYAKIKGN</sequence>
<dbReference type="InterPro" id="IPR036922">
    <property type="entry name" value="Rieske_2Fe-2S_sf"/>
</dbReference>
<evidence type="ECO:0000256" key="5">
    <source>
        <dbReference type="ARBA" id="ARBA00023014"/>
    </source>
</evidence>
<keyword evidence="6" id="KW-0534">Nitrate assimilation</keyword>
<keyword evidence="3" id="KW-0560">Oxidoreductase</keyword>
<protein>
    <recommendedName>
        <fullName evidence="7">Rieske domain-containing protein</fullName>
    </recommendedName>
</protein>
<evidence type="ECO:0000259" key="7">
    <source>
        <dbReference type="PROSITE" id="PS51296"/>
    </source>
</evidence>
<evidence type="ECO:0000256" key="2">
    <source>
        <dbReference type="ARBA" id="ARBA00022723"/>
    </source>
</evidence>
<dbReference type="GO" id="GO:0051537">
    <property type="term" value="F:2 iron, 2 sulfur cluster binding"/>
    <property type="evidence" value="ECO:0007669"/>
    <property type="project" value="UniProtKB-KW"/>
</dbReference>
<evidence type="ECO:0000256" key="1">
    <source>
        <dbReference type="ARBA" id="ARBA00022714"/>
    </source>
</evidence>
<dbReference type="GO" id="GO:0008942">
    <property type="term" value="F:nitrite reductase [NAD(P)H] activity"/>
    <property type="evidence" value="ECO:0007669"/>
    <property type="project" value="InterPro"/>
</dbReference>
<dbReference type="InterPro" id="IPR017941">
    <property type="entry name" value="Rieske_2Fe-2S"/>
</dbReference>
<organism evidence="8 9">
    <name type="scientific">Ostreobium quekettii</name>
    <dbReference type="NCBI Taxonomy" id="121088"/>
    <lineage>
        <taxon>Eukaryota</taxon>
        <taxon>Viridiplantae</taxon>
        <taxon>Chlorophyta</taxon>
        <taxon>core chlorophytes</taxon>
        <taxon>Ulvophyceae</taxon>
        <taxon>TCBD clade</taxon>
        <taxon>Bryopsidales</taxon>
        <taxon>Ostreobineae</taxon>
        <taxon>Ostreobiaceae</taxon>
        <taxon>Ostreobium</taxon>
    </lineage>
</organism>
<comment type="caution">
    <text evidence="8">The sequence shown here is derived from an EMBL/GenBank/DDBJ whole genome shotgun (WGS) entry which is preliminary data.</text>
</comment>
<evidence type="ECO:0000313" key="9">
    <source>
        <dbReference type="Proteomes" id="UP000708148"/>
    </source>
</evidence>
<keyword evidence="4" id="KW-0408">Iron</keyword>
<keyword evidence="5" id="KW-0411">Iron-sulfur</keyword>
<keyword evidence="2" id="KW-0479">Metal-binding</keyword>
<gene>
    <name evidence="8" type="ORF">OSTQU699_LOCUS8860</name>
</gene>
<dbReference type="AlphaFoldDB" id="A0A8S1JD25"/>
<evidence type="ECO:0000313" key="8">
    <source>
        <dbReference type="EMBL" id="CAD7703503.1"/>
    </source>
</evidence>
<evidence type="ECO:0000256" key="4">
    <source>
        <dbReference type="ARBA" id="ARBA00023004"/>
    </source>
</evidence>
<name>A0A8S1JD25_9CHLO</name>
<dbReference type="Pfam" id="PF13806">
    <property type="entry name" value="Rieske_2"/>
    <property type="match status" value="1"/>
</dbReference>
<keyword evidence="1" id="KW-0001">2Fe-2S</keyword>
<dbReference type="GO" id="GO:0042128">
    <property type="term" value="P:nitrate assimilation"/>
    <property type="evidence" value="ECO:0007669"/>
    <property type="project" value="UniProtKB-KW"/>
</dbReference>
<evidence type="ECO:0000256" key="3">
    <source>
        <dbReference type="ARBA" id="ARBA00023002"/>
    </source>
</evidence>
<dbReference type="GO" id="GO:0046872">
    <property type="term" value="F:metal ion binding"/>
    <property type="evidence" value="ECO:0007669"/>
    <property type="project" value="UniProtKB-KW"/>
</dbReference>
<accession>A0A8S1JD25</accession>
<dbReference type="Gene3D" id="2.102.10.10">
    <property type="entry name" value="Rieske [2Fe-2S] iron-sulphur domain"/>
    <property type="match status" value="1"/>
</dbReference>
<proteinExistence type="predicted"/>
<dbReference type="SUPFAM" id="SSF50022">
    <property type="entry name" value="ISP domain"/>
    <property type="match status" value="1"/>
</dbReference>
<dbReference type="EMBL" id="CAJHUC010002270">
    <property type="protein sequence ID" value="CAD7703503.1"/>
    <property type="molecule type" value="Genomic_DNA"/>
</dbReference>
<reference evidence="8" key="1">
    <citation type="submission" date="2020-12" db="EMBL/GenBank/DDBJ databases">
        <authorList>
            <person name="Iha C."/>
        </authorList>
    </citation>
    <scope>NUCLEOTIDE SEQUENCE</scope>
</reference>
<dbReference type="Proteomes" id="UP000708148">
    <property type="component" value="Unassembled WGS sequence"/>
</dbReference>
<evidence type="ECO:0000256" key="6">
    <source>
        <dbReference type="ARBA" id="ARBA00023063"/>
    </source>
</evidence>
<dbReference type="InterPro" id="IPR012748">
    <property type="entry name" value="Rieske-like_NirD"/>
</dbReference>
<feature type="domain" description="Rieske" evidence="7">
    <location>
        <begin position="90"/>
        <end position="181"/>
    </location>
</feature>